<dbReference type="InterPro" id="IPR013788">
    <property type="entry name" value="Hemocyanin/hexamerin"/>
</dbReference>
<evidence type="ECO:0000313" key="9">
    <source>
        <dbReference type="EMBL" id="MBT2987946.1"/>
    </source>
</evidence>
<keyword evidence="5 7" id="KW-1133">Transmembrane helix</keyword>
<evidence type="ECO:0000256" key="7">
    <source>
        <dbReference type="SAM" id="Phobius"/>
    </source>
</evidence>
<dbReference type="InterPro" id="IPR017475">
    <property type="entry name" value="EPS_sugar_tfrase"/>
</dbReference>
<protein>
    <submittedName>
        <fullName evidence="9">Exopolysaccharide biosynthesis polyprenyl glycosylphosphotransferase</fullName>
    </submittedName>
</protein>
<dbReference type="Proteomes" id="UP000770889">
    <property type="component" value="Unassembled WGS sequence"/>
</dbReference>
<keyword evidence="3" id="KW-0808">Transferase</keyword>
<evidence type="ECO:0000256" key="5">
    <source>
        <dbReference type="ARBA" id="ARBA00022989"/>
    </source>
</evidence>
<dbReference type="EMBL" id="JAHHGM010000002">
    <property type="protein sequence ID" value="MBT2987946.1"/>
    <property type="molecule type" value="Genomic_DNA"/>
</dbReference>
<comment type="similarity">
    <text evidence="2">Belongs to the bacterial sugar transferase family.</text>
</comment>
<sequence length="248" mass="28108">MSRGHTSTSRDYQNDYHLDQISTSDSLGVINPTASIRGALVFNQLVVSKQSSHEIFGKRQFDIIMSLLILLIASPVMLSTMALIWVSTLGRDPVFYRQLRVGLKGKEFYVLKFRSMRVDAEKSGPQMASVNDSRVTAIGRFIRSTRIDELPQLLNVLKGEMSLVGPRPERPEFVSSFQKQIDGYALRHQVKPGITGWAQVRYPYGETVEDAANKLYYDLNYIRRNSLWLDILIIFQTIPVVLTGHGAR</sequence>
<gene>
    <name evidence="9" type="ORF">KME65_03190</name>
</gene>
<comment type="caution">
    <text evidence="9">The sequence shown here is derived from an EMBL/GenBank/DDBJ whole genome shotgun (WGS) entry which is preliminary data.</text>
</comment>
<keyword evidence="4 7" id="KW-0812">Transmembrane</keyword>
<keyword evidence="6 7" id="KW-0472">Membrane</keyword>
<dbReference type="PANTHER" id="PTHR30576">
    <property type="entry name" value="COLANIC BIOSYNTHESIS UDP-GLUCOSE LIPID CARRIER TRANSFERASE"/>
    <property type="match status" value="1"/>
</dbReference>
<evidence type="ECO:0000256" key="1">
    <source>
        <dbReference type="ARBA" id="ARBA00004141"/>
    </source>
</evidence>
<organism evidence="9 10">
    <name type="scientific">Candidatus Thiodiazotropha taylori</name>
    <dbReference type="NCBI Taxonomy" id="2792791"/>
    <lineage>
        <taxon>Bacteria</taxon>
        <taxon>Pseudomonadati</taxon>
        <taxon>Pseudomonadota</taxon>
        <taxon>Gammaproteobacteria</taxon>
        <taxon>Chromatiales</taxon>
        <taxon>Sedimenticolaceae</taxon>
        <taxon>Candidatus Thiodiazotropha</taxon>
    </lineage>
</organism>
<proteinExistence type="inferred from homology"/>
<comment type="subcellular location">
    <subcellularLocation>
        <location evidence="1">Membrane</location>
        <topology evidence="1">Multi-pass membrane protein</topology>
    </subcellularLocation>
</comment>
<dbReference type="PANTHER" id="PTHR30576:SF0">
    <property type="entry name" value="UNDECAPRENYL-PHOSPHATE N-ACETYLGALACTOSAMINYL 1-PHOSPHATE TRANSFERASE-RELATED"/>
    <property type="match status" value="1"/>
</dbReference>
<accession>A0A944QTS9</accession>
<evidence type="ECO:0000256" key="3">
    <source>
        <dbReference type="ARBA" id="ARBA00022679"/>
    </source>
</evidence>
<dbReference type="GO" id="GO:0016020">
    <property type="term" value="C:membrane"/>
    <property type="evidence" value="ECO:0007669"/>
    <property type="project" value="UniProtKB-SubCell"/>
</dbReference>
<dbReference type="InterPro" id="IPR003362">
    <property type="entry name" value="Bact_transf"/>
</dbReference>
<dbReference type="AlphaFoldDB" id="A0A944QTS9"/>
<dbReference type="NCBIfam" id="TIGR03025">
    <property type="entry name" value="EPS_sugtrans"/>
    <property type="match status" value="1"/>
</dbReference>
<dbReference type="Pfam" id="PF02397">
    <property type="entry name" value="Bac_transf"/>
    <property type="match status" value="1"/>
</dbReference>
<evidence type="ECO:0000256" key="6">
    <source>
        <dbReference type="ARBA" id="ARBA00023136"/>
    </source>
</evidence>
<evidence type="ECO:0000256" key="4">
    <source>
        <dbReference type="ARBA" id="ARBA00022692"/>
    </source>
</evidence>
<feature type="transmembrane region" description="Helical" evidence="7">
    <location>
        <begin position="63"/>
        <end position="86"/>
    </location>
</feature>
<evidence type="ECO:0000256" key="2">
    <source>
        <dbReference type="ARBA" id="ARBA00006464"/>
    </source>
</evidence>
<reference evidence="9 10" key="1">
    <citation type="submission" date="2021-05" db="EMBL/GenBank/DDBJ databases">
        <title>Genetic and Functional Diversity in Clade A Lucinid endosymbionts from the Bahamas.</title>
        <authorList>
            <person name="Giani N.M."/>
            <person name="Engel A.S."/>
            <person name="Campbell B.J."/>
        </authorList>
    </citation>
    <scope>NUCLEOTIDE SEQUENCE [LARGE SCALE GENOMIC DNA]</scope>
    <source>
        <strain evidence="9">LUC16012Gg_MoonRockCtena</strain>
    </source>
</reference>
<dbReference type="GO" id="GO:0016780">
    <property type="term" value="F:phosphotransferase activity, for other substituted phosphate groups"/>
    <property type="evidence" value="ECO:0007669"/>
    <property type="project" value="TreeGrafter"/>
</dbReference>
<feature type="domain" description="Bacterial sugar transferase" evidence="8">
    <location>
        <begin position="58"/>
        <end position="242"/>
    </location>
</feature>
<dbReference type="PROSITE" id="PS00210">
    <property type="entry name" value="HEMOCYANIN_2"/>
    <property type="match status" value="1"/>
</dbReference>
<name>A0A944QTS9_9GAMM</name>
<evidence type="ECO:0000259" key="8">
    <source>
        <dbReference type="Pfam" id="PF02397"/>
    </source>
</evidence>
<evidence type="ECO:0000313" key="10">
    <source>
        <dbReference type="Proteomes" id="UP000770889"/>
    </source>
</evidence>